<dbReference type="PANTHER" id="PTHR46181:SF3">
    <property type="entry name" value="MITOCHONDRIAL GLYCINE TRANSPORTER"/>
    <property type="match status" value="1"/>
</dbReference>
<protein>
    <recommendedName>
        <fullName evidence="7">Mitochondrial carrier protein</fullName>
    </recommendedName>
</protein>
<name>A0A7S2HMR7_9STRA</name>
<dbReference type="InterPro" id="IPR018108">
    <property type="entry name" value="MCP_transmembrane"/>
</dbReference>
<evidence type="ECO:0000313" key="6">
    <source>
        <dbReference type="EMBL" id="CAD9494974.1"/>
    </source>
</evidence>
<dbReference type="Pfam" id="PF00153">
    <property type="entry name" value="Mito_carr"/>
    <property type="match status" value="2"/>
</dbReference>
<dbReference type="Gene3D" id="1.50.40.10">
    <property type="entry name" value="Mitochondrial carrier domain"/>
    <property type="match status" value="1"/>
</dbReference>
<dbReference type="PROSITE" id="PS50920">
    <property type="entry name" value="SOLCAR"/>
    <property type="match status" value="2"/>
</dbReference>
<reference evidence="6" key="1">
    <citation type="submission" date="2021-01" db="EMBL/GenBank/DDBJ databases">
        <authorList>
            <person name="Corre E."/>
            <person name="Pelletier E."/>
            <person name="Niang G."/>
            <person name="Scheremetjew M."/>
            <person name="Finn R."/>
            <person name="Kale V."/>
            <person name="Holt S."/>
            <person name="Cochrane G."/>
            <person name="Meng A."/>
            <person name="Brown T."/>
            <person name="Cohen L."/>
        </authorList>
    </citation>
    <scope>NUCLEOTIDE SEQUENCE</scope>
    <source>
        <strain evidence="6">CCMP1381</strain>
    </source>
</reference>
<keyword evidence="3 4" id="KW-0472">Membrane</keyword>
<dbReference type="AlphaFoldDB" id="A0A7S2HMR7"/>
<dbReference type="GO" id="GO:1904983">
    <property type="term" value="P:glycine import into mitochondrion"/>
    <property type="evidence" value="ECO:0007669"/>
    <property type="project" value="TreeGrafter"/>
</dbReference>
<evidence type="ECO:0000256" key="2">
    <source>
        <dbReference type="ARBA" id="ARBA00022692"/>
    </source>
</evidence>
<dbReference type="GO" id="GO:0015187">
    <property type="term" value="F:glycine transmembrane transporter activity"/>
    <property type="evidence" value="ECO:0007669"/>
    <property type="project" value="TreeGrafter"/>
</dbReference>
<accession>A0A7S2HMR7</accession>
<dbReference type="GO" id="GO:0005739">
    <property type="term" value="C:mitochondrion"/>
    <property type="evidence" value="ECO:0007669"/>
    <property type="project" value="TreeGrafter"/>
</dbReference>
<gene>
    <name evidence="6" type="ORF">DSPE1174_LOCUS32653</name>
</gene>
<comment type="subcellular location">
    <subcellularLocation>
        <location evidence="1">Membrane</location>
        <topology evidence="1">Multi-pass membrane protein</topology>
    </subcellularLocation>
</comment>
<dbReference type="SUPFAM" id="SSF103506">
    <property type="entry name" value="Mitochondrial carrier"/>
    <property type="match status" value="1"/>
</dbReference>
<evidence type="ECO:0000256" key="1">
    <source>
        <dbReference type="ARBA" id="ARBA00004141"/>
    </source>
</evidence>
<feature type="repeat" description="Solcar" evidence="4">
    <location>
        <begin position="85"/>
        <end position="175"/>
    </location>
</feature>
<evidence type="ECO:0000256" key="3">
    <source>
        <dbReference type="ARBA" id="ARBA00023136"/>
    </source>
</evidence>
<dbReference type="InterPro" id="IPR023395">
    <property type="entry name" value="MCP_dom_sf"/>
</dbReference>
<comment type="similarity">
    <text evidence="5">Belongs to the mitochondrial carrier (TC 2.A.29) family.</text>
</comment>
<dbReference type="EMBL" id="HBGS01062693">
    <property type="protein sequence ID" value="CAD9494974.1"/>
    <property type="molecule type" value="Transcribed_RNA"/>
</dbReference>
<evidence type="ECO:0000256" key="4">
    <source>
        <dbReference type="PROSITE-ProRule" id="PRU00282"/>
    </source>
</evidence>
<evidence type="ECO:0000256" key="5">
    <source>
        <dbReference type="RuleBase" id="RU000488"/>
    </source>
</evidence>
<proteinExistence type="inferred from homology"/>
<dbReference type="GO" id="GO:0016020">
    <property type="term" value="C:membrane"/>
    <property type="evidence" value="ECO:0007669"/>
    <property type="project" value="UniProtKB-SubCell"/>
</dbReference>
<feature type="repeat" description="Solcar" evidence="4">
    <location>
        <begin position="1"/>
        <end position="72"/>
    </location>
</feature>
<dbReference type="PANTHER" id="PTHR46181">
    <property type="entry name" value="MITOCHONDRIAL GLYCINE TRANSPORTER"/>
    <property type="match status" value="1"/>
</dbReference>
<evidence type="ECO:0008006" key="7">
    <source>
        <dbReference type="Google" id="ProtNLM"/>
    </source>
</evidence>
<keyword evidence="2 4" id="KW-0812">Transmembrane</keyword>
<sequence>MASGVVSGVPCTVLELTMIQQQRMGGTLWGTPLRIIRQAGLRGLFRGFIPACNRECFFTAGYLGVSPALTAWMTSPAVKQRLGFSTSGANFVASCVSGVGAAALTHPMDTIKSCMQGDLEQKKYTTFRRTAALLYTSGGIRCFYRGFVARSSMICMCFLIFNEIKMGLAPIFFPSKFGPSSVTTAKQQP</sequence>
<organism evidence="6">
    <name type="scientific">Octactis speculum</name>
    <dbReference type="NCBI Taxonomy" id="3111310"/>
    <lineage>
        <taxon>Eukaryota</taxon>
        <taxon>Sar</taxon>
        <taxon>Stramenopiles</taxon>
        <taxon>Ochrophyta</taxon>
        <taxon>Dictyochophyceae</taxon>
        <taxon>Dictyochales</taxon>
        <taxon>Dictyochaceae</taxon>
        <taxon>Octactis</taxon>
    </lineage>
</organism>
<keyword evidence="5" id="KW-0813">Transport</keyword>